<feature type="domain" description="Response regulatory" evidence="3">
    <location>
        <begin position="3"/>
        <end position="117"/>
    </location>
</feature>
<dbReference type="Proteomes" id="UP000756860">
    <property type="component" value="Unassembled WGS sequence"/>
</dbReference>
<reference evidence="4 5" key="1">
    <citation type="submission" date="2021-05" db="EMBL/GenBank/DDBJ databases">
        <title>The draft genome of Geobacter luticola JCM 17780.</title>
        <authorList>
            <person name="Xu Z."/>
            <person name="Masuda Y."/>
            <person name="Itoh H."/>
            <person name="Senoo K."/>
        </authorList>
    </citation>
    <scope>NUCLEOTIDE SEQUENCE [LARGE SCALE GENOMIC DNA]</scope>
    <source>
        <strain evidence="4 5">JCM 17780</strain>
    </source>
</reference>
<proteinExistence type="predicted"/>
<comment type="caution">
    <text evidence="2">Lacks conserved residue(s) required for the propagation of feature annotation.</text>
</comment>
<dbReference type="PANTHER" id="PTHR44591">
    <property type="entry name" value="STRESS RESPONSE REGULATOR PROTEIN 1"/>
    <property type="match status" value="1"/>
</dbReference>
<dbReference type="EMBL" id="JAHCVK010000001">
    <property type="protein sequence ID" value="MBT0652376.1"/>
    <property type="molecule type" value="Genomic_DNA"/>
</dbReference>
<dbReference type="SUPFAM" id="SSF52172">
    <property type="entry name" value="CheY-like"/>
    <property type="match status" value="1"/>
</dbReference>
<sequence>MLGLLIADKDVDARKQMADIFIEAGYNVTVTNSAVTALYGILKKSAQVVILGNEFDELTAVDLIPLLKKCNRNLTIILVSDEVSLPLIRKVRREGIFFHALKQDKDEIREAVQCAFENINQLQANHKW</sequence>
<evidence type="ECO:0000313" key="4">
    <source>
        <dbReference type="EMBL" id="MBT0652376.1"/>
    </source>
</evidence>
<protein>
    <submittedName>
        <fullName evidence="4">Response regulator</fullName>
    </submittedName>
</protein>
<evidence type="ECO:0000313" key="5">
    <source>
        <dbReference type="Proteomes" id="UP000756860"/>
    </source>
</evidence>
<name>A0ABS5SAI5_9BACT</name>
<accession>A0ABS5SAI5</accession>
<comment type="caution">
    <text evidence="4">The sequence shown here is derived from an EMBL/GenBank/DDBJ whole genome shotgun (WGS) entry which is preliminary data.</text>
</comment>
<evidence type="ECO:0000256" key="1">
    <source>
        <dbReference type="ARBA" id="ARBA00022553"/>
    </source>
</evidence>
<evidence type="ECO:0000256" key="2">
    <source>
        <dbReference type="PROSITE-ProRule" id="PRU00169"/>
    </source>
</evidence>
<dbReference type="PROSITE" id="PS50110">
    <property type="entry name" value="RESPONSE_REGULATORY"/>
    <property type="match status" value="1"/>
</dbReference>
<dbReference type="PANTHER" id="PTHR44591:SF20">
    <property type="entry name" value="PROTEIN PILH"/>
    <property type="match status" value="1"/>
</dbReference>
<keyword evidence="5" id="KW-1185">Reference proteome</keyword>
<dbReference type="InterPro" id="IPR001789">
    <property type="entry name" value="Sig_transdc_resp-reg_receiver"/>
</dbReference>
<dbReference type="InterPro" id="IPR011006">
    <property type="entry name" value="CheY-like_superfamily"/>
</dbReference>
<dbReference type="InterPro" id="IPR050595">
    <property type="entry name" value="Bact_response_regulator"/>
</dbReference>
<dbReference type="CDD" id="cd00156">
    <property type="entry name" value="REC"/>
    <property type="match status" value="1"/>
</dbReference>
<dbReference type="RefSeq" id="WP_214174324.1">
    <property type="nucleotide sequence ID" value="NZ_JAHCVK010000001.1"/>
</dbReference>
<gene>
    <name evidence="4" type="ORF">KI810_04860</name>
</gene>
<evidence type="ECO:0000259" key="3">
    <source>
        <dbReference type="PROSITE" id="PS50110"/>
    </source>
</evidence>
<dbReference type="Pfam" id="PF00072">
    <property type="entry name" value="Response_reg"/>
    <property type="match status" value="1"/>
</dbReference>
<dbReference type="Gene3D" id="3.40.50.2300">
    <property type="match status" value="1"/>
</dbReference>
<keyword evidence="1" id="KW-0597">Phosphoprotein</keyword>
<organism evidence="4 5">
    <name type="scientific">Geomobilimonas luticola</name>
    <dbReference type="NCBI Taxonomy" id="1114878"/>
    <lineage>
        <taxon>Bacteria</taxon>
        <taxon>Pseudomonadati</taxon>
        <taxon>Thermodesulfobacteriota</taxon>
        <taxon>Desulfuromonadia</taxon>
        <taxon>Geobacterales</taxon>
        <taxon>Geobacteraceae</taxon>
        <taxon>Geomobilimonas</taxon>
    </lineage>
</organism>